<accession>A0A7S4NEU1</accession>
<evidence type="ECO:0000259" key="2">
    <source>
        <dbReference type="Pfam" id="PF01764"/>
    </source>
</evidence>
<dbReference type="SUPFAM" id="SSF53474">
    <property type="entry name" value="alpha/beta-Hydrolases"/>
    <property type="match status" value="1"/>
</dbReference>
<dbReference type="InterPro" id="IPR002921">
    <property type="entry name" value="Fungal_lipase-type"/>
</dbReference>
<gene>
    <name evidence="3" type="ORF">OAUR00152_LOCUS39060</name>
</gene>
<feature type="domain" description="Fungal lipase-type" evidence="2">
    <location>
        <begin position="276"/>
        <end position="435"/>
    </location>
</feature>
<dbReference type="Pfam" id="PF01764">
    <property type="entry name" value="Lipase_3"/>
    <property type="match status" value="1"/>
</dbReference>
<evidence type="ECO:0000313" key="3">
    <source>
        <dbReference type="EMBL" id="CAE2283605.1"/>
    </source>
</evidence>
<reference evidence="3" key="1">
    <citation type="submission" date="2021-01" db="EMBL/GenBank/DDBJ databases">
        <authorList>
            <person name="Corre E."/>
            <person name="Pelletier E."/>
            <person name="Niang G."/>
            <person name="Scheremetjew M."/>
            <person name="Finn R."/>
            <person name="Kale V."/>
            <person name="Holt S."/>
            <person name="Cochrane G."/>
            <person name="Meng A."/>
            <person name="Brown T."/>
            <person name="Cohen L."/>
        </authorList>
    </citation>
    <scope>NUCLEOTIDE SEQUENCE</scope>
    <source>
        <strain evidence="3">Isolate 1302-5</strain>
    </source>
</reference>
<protein>
    <recommendedName>
        <fullName evidence="2">Fungal lipase-type domain-containing protein</fullName>
    </recommendedName>
</protein>
<evidence type="ECO:0000256" key="1">
    <source>
        <dbReference type="SAM" id="MobiDB-lite"/>
    </source>
</evidence>
<dbReference type="GO" id="GO:0006629">
    <property type="term" value="P:lipid metabolic process"/>
    <property type="evidence" value="ECO:0007669"/>
    <property type="project" value="InterPro"/>
</dbReference>
<dbReference type="InterPro" id="IPR051218">
    <property type="entry name" value="Sec_MonoDiacylglyc_Lipase"/>
</dbReference>
<dbReference type="CDD" id="cd00519">
    <property type="entry name" value="Lipase_3"/>
    <property type="match status" value="1"/>
</dbReference>
<dbReference type="Gene3D" id="3.40.50.1820">
    <property type="entry name" value="alpha/beta hydrolase"/>
    <property type="match status" value="1"/>
</dbReference>
<feature type="compositionally biased region" description="Basic and acidic residues" evidence="1">
    <location>
        <begin position="46"/>
        <end position="60"/>
    </location>
</feature>
<sequence>MEDGDIENRRSQSDCIVADGSTTLHKQENCSPRDRCGAGTSGPPETSKRANDGRSYRIEDGAGPSVDVTKDTSAAPIEMQEESCFRRTNMEDIGVGVTRGPSTTPQEGRNDYRLPSGEGGKPSVKAMDSPSATNLWQDVVFAIDHSDFAYHIVSVRNAAREGKAPDSILHTPFSLYKLLNIIEDNDKAVHDMTDNDNSLGRKVVLKRMKNECAFKINSATTRRTRDILGGADDLTSETTSVDALRSGVVFVEVDDEKQKEEAVYHICISHPRKTVYVVFRGSATAKDWMMDMYMKLESVKNPVKGGDGLKRNIKVHAGFYEYLMKPIEKSGVEEPRSKFDSICSTVKRLMAENPGYRLFSTGHSLGAALSTLFAFYAASISDDLGIAKSIKCINIGSPAVGNMDFVEAFEHLESKGKIRQFRIVNDGDPIPRMPKTDPVKGGIVNHFNQVCRYRHVGFCLKLYGKISCRTWKGMGMLLRRMVNPFYWFLFLSVLYRFQKRPSFVLRKNKHHNLFRRILLDLKADIDLCLLAGFLCCEGPWNGVKFHSTSRYRDRVLLLEAVFSEINLQDLYSKSKQSRRGTIKVG</sequence>
<name>A0A7S4NEU1_9STRA</name>
<dbReference type="EMBL" id="HBKQ01057140">
    <property type="protein sequence ID" value="CAE2283605.1"/>
    <property type="molecule type" value="Transcribed_RNA"/>
</dbReference>
<feature type="region of interest" description="Disordered" evidence="1">
    <location>
        <begin position="1"/>
        <end position="69"/>
    </location>
</feature>
<feature type="compositionally biased region" description="Basic and acidic residues" evidence="1">
    <location>
        <begin position="25"/>
        <end position="36"/>
    </location>
</feature>
<feature type="compositionally biased region" description="Basic and acidic residues" evidence="1">
    <location>
        <begin position="1"/>
        <end position="12"/>
    </location>
</feature>
<organism evidence="3">
    <name type="scientific">Odontella aurita</name>
    <dbReference type="NCBI Taxonomy" id="265563"/>
    <lineage>
        <taxon>Eukaryota</taxon>
        <taxon>Sar</taxon>
        <taxon>Stramenopiles</taxon>
        <taxon>Ochrophyta</taxon>
        <taxon>Bacillariophyta</taxon>
        <taxon>Mediophyceae</taxon>
        <taxon>Biddulphiophycidae</taxon>
        <taxon>Eupodiscales</taxon>
        <taxon>Odontellaceae</taxon>
        <taxon>Odontella</taxon>
    </lineage>
</organism>
<feature type="region of interest" description="Disordered" evidence="1">
    <location>
        <begin position="94"/>
        <end position="129"/>
    </location>
</feature>
<dbReference type="InterPro" id="IPR029058">
    <property type="entry name" value="AB_hydrolase_fold"/>
</dbReference>
<proteinExistence type="predicted"/>
<dbReference type="PANTHER" id="PTHR45856:SF11">
    <property type="entry name" value="FUNGAL LIPASE-LIKE DOMAIN-CONTAINING PROTEIN"/>
    <property type="match status" value="1"/>
</dbReference>
<dbReference type="AlphaFoldDB" id="A0A7S4NEU1"/>
<dbReference type="PANTHER" id="PTHR45856">
    <property type="entry name" value="ALPHA/BETA-HYDROLASES SUPERFAMILY PROTEIN"/>
    <property type="match status" value="1"/>
</dbReference>